<dbReference type="RefSeq" id="WP_263369161.1">
    <property type="nucleotide sequence ID" value="NZ_JAGSYJ010000003.1"/>
</dbReference>
<sequence length="219" mass="24884">MLFHQSINAATLRPMLLSAKFRRVLQSALAVLVLASCSAAFAGPPGGGRRGFGGGGGQREMRAFPNQGQRGQNQEHLEQWMNRHSNMPLAQQQRALENEPGFRQLPPQTQQHLRDRLTQLNGMPPDQRRRMIEHNEAIERLSPPQRQQVRGAMQQLGALPMDRRRMVARAFRDLREMPPAQRQATLNSDRFRGQFSDQERGTLQQLLDVEPLLPPPPPR</sequence>
<reference evidence="2" key="1">
    <citation type="journal article" date="2014" name="Int. J. Syst. Evol. Microbiol.">
        <title>Complete genome sequence of Corynebacterium casei LMG S-19264T (=DSM 44701T), isolated from a smear-ripened cheese.</title>
        <authorList>
            <consortium name="US DOE Joint Genome Institute (JGI-PGF)"/>
            <person name="Walter F."/>
            <person name="Albersmeier A."/>
            <person name="Kalinowski J."/>
            <person name="Ruckert C."/>
        </authorList>
    </citation>
    <scope>NUCLEOTIDE SEQUENCE</scope>
    <source>
        <strain evidence="2">CGMCC 1.12997</strain>
    </source>
</reference>
<organism evidence="2 3">
    <name type="scientific">Edaphobacter dinghuensis</name>
    <dbReference type="NCBI Taxonomy" id="1560005"/>
    <lineage>
        <taxon>Bacteria</taxon>
        <taxon>Pseudomonadati</taxon>
        <taxon>Acidobacteriota</taxon>
        <taxon>Terriglobia</taxon>
        <taxon>Terriglobales</taxon>
        <taxon>Acidobacteriaceae</taxon>
        <taxon>Edaphobacter</taxon>
    </lineage>
</organism>
<feature type="chain" id="PRO_5037208120" description="LTXXQ motif family protein" evidence="1">
    <location>
        <begin position="43"/>
        <end position="219"/>
    </location>
</feature>
<reference evidence="2" key="2">
    <citation type="submission" date="2020-09" db="EMBL/GenBank/DDBJ databases">
        <authorList>
            <person name="Sun Q."/>
            <person name="Zhou Y."/>
        </authorList>
    </citation>
    <scope>NUCLEOTIDE SEQUENCE</scope>
    <source>
        <strain evidence="2">CGMCC 1.12997</strain>
    </source>
</reference>
<protein>
    <recommendedName>
        <fullName evidence="4">LTXXQ motif family protein</fullName>
    </recommendedName>
</protein>
<dbReference type="Proteomes" id="UP000647241">
    <property type="component" value="Unassembled WGS sequence"/>
</dbReference>
<dbReference type="AlphaFoldDB" id="A0A917HMT2"/>
<evidence type="ECO:0008006" key="4">
    <source>
        <dbReference type="Google" id="ProtNLM"/>
    </source>
</evidence>
<evidence type="ECO:0000256" key="1">
    <source>
        <dbReference type="SAM" id="SignalP"/>
    </source>
</evidence>
<name>A0A917HMT2_9BACT</name>
<gene>
    <name evidence="2" type="ORF">GCM10011585_29120</name>
</gene>
<evidence type="ECO:0000313" key="3">
    <source>
        <dbReference type="Proteomes" id="UP000647241"/>
    </source>
</evidence>
<feature type="signal peptide" evidence="1">
    <location>
        <begin position="1"/>
        <end position="42"/>
    </location>
</feature>
<evidence type="ECO:0000313" key="2">
    <source>
        <dbReference type="EMBL" id="GGG83586.1"/>
    </source>
</evidence>
<dbReference type="EMBL" id="BMGT01000003">
    <property type="protein sequence ID" value="GGG83586.1"/>
    <property type="molecule type" value="Genomic_DNA"/>
</dbReference>
<dbReference type="Pfam" id="PF11304">
    <property type="entry name" value="DUF3106"/>
    <property type="match status" value="1"/>
</dbReference>
<keyword evidence="1" id="KW-0732">Signal</keyword>
<dbReference type="InterPro" id="IPR021455">
    <property type="entry name" value="DUF3106"/>
</dbReference>
<proteinExistence type="predicted"/>
<comment type="caution">
    <text evidence="2">The sequence shown here is derived from an EMBL/GenBank/DDBJ whole genome shotgun (WGS) entry which is preliminary data.</text>
</comment>
<keyword evidence="3" id="KW-1185">Reference proteome</keyword>
<accession>A0A917HMT2</accession>